<dbReference type="KEGG" id="dov:DSCO28_25240"/>
<keyword evidence="3" id="KW-0408">Iron</keyword>
<keyword evidence="4" id="KW-0411">Iron-sulfur</keyword>
<evidence type="ECO:0000259" key="5">
    <source>
        <dbReference type="Pfam" id="PF01869"/>
    </source>
</evidence>
<evidence type="ECO:0000256" key="1">
    <source>
        <dbReference type="ARBA" id="ARBA00001966"/>
    </source>
</evidence>
<dbReference type="GO" id="GO:0046872">
    <property type="term" value="F:metal ion binding"/>
    <property type="evidence" value="ECO:0007669"/>
    <property type="project" value="UniProtKB-KW"/>
</dbReference>
<dbReference type="NCBIfam" id="TIGR00241">
    <property type="entry name" value="CoA_E_activ"/>
    <property type="match status" value="1"/>
</dbReference>
<sequence>MEYYGGIDAGSTYIKTAIVDNNGGIQGHKVVPTGINCRTTAREVFGQLLDELGILASNVSSVISTGYGRRLIDIASEDVTEIKAHAAGGIRTAPQGRKVGTIIDIGGQDSKVIIIDEEGETKNFVMNDKCAAGTGRFLEVLSRVLEVSVEDLGPLSLQAQTPCQINSLCAVFAESEVISLLARGKDRANIIAGIHRSLAKRVSGMARRAGLEGDVLITGGGALNPGLVAAFEDELMMDIHVAQNPQLNGAIGAAFLGRNSNGQER</sequence>
<dbReference type="GO" id="GO:0051536">
    <property type="term" value="F:iron-sulfur cluster binding"/>
    <property type="evidence" value="ECO:0007669"/>
    <property type="project" value="UniProtKB-KW"/>
</dbReference>
<dbReference type="PANTHER" id="PTHR32329">
    <property type="entry name" value="BIFUNCTIONAL PROTEIN [INCLUDES 2-HYDROXYACYL-COA DEHYDRATASE (N-TER) AND ITS ACTIVATOR DOMAIN (C_TERM)-RELATED"/>
    <property type="match status" value="1"/>
</dbReference>
<gene>
    <name evidence="6" type="primary">fldI_1</name>
    <name evidence="6" type="ORF">DSCO28_25240</name>
</gene>
<dbReference type="InterPro" id="IPR043129">
    <property type="entry name" value="ATPase_NBD"/>
</dbReference>
<dbReference type="Gene3D" id="3.30.420.40">
    <property type="match status" value="2"/>
</dbReference>
<dbReference type="InterPro" id="IPR008275">
    <property type="entry name" value="CoA_E_activase_dom"/>
</dbReference>
<keyword evidence="2" id="KW-0479">Metal-binding</keyword>
<dbReference type="EMBL" id="AP021876">
    <property type="protein sequence ID" value="BBO81958.1"/>
    <property type="molecule type" value="Genomic_DNA"/>
</dbReference>
<dbReference type="AlphaFoldDB" id="A0A5K7ZIC4"/>
<dbReference type="PANTHER" id="PTHR32329:SF2">
    <property type="entry name" value="BIFUNCTIONAL PROTEIN [INCLUDES 2-HYDROXYACYL-COA DEHYDRATASE (N-TER) AND ITS ACTIVATOR DOMAIN (C_TERM)"/>
    <property type="match status" value="1"/>
</dbReference>
<protein>
    <submittedName>
        <fullName evidence="6">2-hydroxyglutaryl-CoA dehydratase</fullName>
    </submittedName>
</protein>
<reference evidence="6 7" key="1">
    <citation type="submission" date="2019-11" db="EMBL/GenBank/DDBJ databases">
        <title>Comparative genomics of hydrocarbon-degrading Desulfosarcina strains.</title>
        <authorList>
            <person name="Watanabe M."/>
            <person name="Kojima H."/>
            <person name="Fukui M."/>
        </authorList>
    </citation>
    <scope>NUCLEOTIDE SEQUENCE [LARGE SCALE GENOMIC DNA]</scope>
    <source>
        <strain evidence="6 7">28bB2T</strain>
    </source>
</reference>
<proteinExistence type="predicted"/>
<evidence type="ECO:0000313" key="7">
    <source>
        <dbReference type="Proteomes" id="UP000425960"/>
    </source>
</evidence>
<evidence type="ECO:0000256" key="2">
    <source>
        <dbReference type="ARBA" id="ARBA00022723"/>
    </source>
</evidence>
<evidence type="ECO:0000256" key="4">
    <source>
        <dbReference type="ARBA" id="ARBA00023014"/>
    </source>
</evidence>
<comment type="cofactor">
    <cofactor evidence="1">
        <name>[4Fe-4S] cluster</name>
        <dbReference type="ChEBI" id="CHEBI:49883"/>
    </cofactor>
</comment>
<dbReference type="InterPro" id="IPR002731">
    <property type="entry name" value="ATPase_BadF"/>
</dbReference>
<dbReference type="SUPFAM" id="SSF53067">
    <property type="entry name" value="Actin-like ATPase domain"/>
    <property type="match status" value="1"/>
</dbReference>
<feature type="domain" description="ATPase BadF/BadG/BcrA/BcrD type" evidence="5">
    <location>
        <begin position="6"/>
        <end position="257"/>
    </location>
</feature>
<dbReference type="Proteomes" id="UP000425960">
    <property type="component" value="Chromosome"/>
</dbReference>
<dbReference type="InterPro" id="IPR051805">
    <property type="entry name" value="Dehydratase_Activator_Redct"/>
</dbReference>
<organism evidence="6 7">
    <name type="scientific">Desulfosarcina ovata subsp. sediminis</name>
    <dbReference type="NCBI Taxonomy" id="885957"/>
    <lineage>
        <taxon>Bacteria</taxon>
        <taxon>Pseudomonadati</taxon>
        <taxon>Thermodesulfobacteriota</taxon>
        <taxon>Desulfobacteria</taxon>
        <taxon>Desulfobacterales</taxon>
        <taxon>Desulfosarcinaceae</taxon>
        <taxon>Desulfosarcina</taxon>
    </lineage>
</organism>
<evidence type="ECO:0000256" key="3">
    <source>
        <dbReference type="ARBA" id="ARBA00023004"/>
    </source>
</evidence>
<name>A0A5K7ZIC4_9BACT</name>
<dbReference type="CDD" id="cd24036">
    <property type="entry name" value="ASKHA_NBD_BcrAD_BadFG_HgdC_HadI"/>
    <property type="match status" value="1"/>
</dbReference>
<evidence type="ECO:0000313" key="6">
    <source>
        <dbReference type="EMBL" id="BBO81958.1"/>
    </source>
</evidence>
<dbReference type="RefSeq" id="WP_155310405.1">
    <property type="nucleotide sequence ID" value="NZ_AP021876.1"/>
</dbReference>
<accession>A0A5K7ZIC4</accession>
<dbReference type="Pfam" id="PF01869">
    <property type="entry name" value="BcrAD_BadFG"/>
    <property type="match status" value="1"/>
</dbReference>